<name>A0A9Q0E4V5_9TELE</name>
<feature type="compositionally biased region" description="Basic and acidic residues" evidence="1">
    <location>
        <begin position="32"/>
        <end position="61"/>
    </location>
</feature>
<evidence type="ECO:0000256" key="1">
    <source>
        <dbReference type="SAM" id="MobiDB-lite"/>
    </source>
</evidence>
<comment type="caution">
    <text evidence="2">The sequence shown here is derived from an EMBL/GenBank/DDBJ whole genome shotgun (WGS) entry which is preliminary data.</text>
</comment>
<dbReference type="Proteomes" id="UP001148018">
    <property type="component" value="Unassembled WGS sequence"/>
</dbReference>
<protein>
    <submittedName>
        <fullName evidence="2">Uncharacterized protein</fullName>
    </submittedName>
</protein>
<dbReference type="AlphaFoldDB" id="A0A9Q0E4V5"/>
<organism evidence="2 3">
    <name type="scientific">Muraenolepis orangiensis</name>
    <name type="common">Patagonian moray cod</name>
    <dbReference type="NCBI Taxonomy" id="630683"/>
    <lineage>
        <taxon>Eukaryota</taxon>
        <taxon>Metazoa</taxon>
        <taxon>Chordata</taxon>
        <taxon>Craniata</taxon>
        <taxon>Vertebrata</taxon>
        <taxon>Euteleostomi</taxon>
        <taxon>Actinopterygii</taxon>
        <taxon>Neopterygii</taxon>
        <taxon>Teleostei</taxon>
        <taxon>Neoteleostei</taxon>
        <taxon>Acanthomorphata</taxon>
        <taxon>Zeiogadaria</taxon>
        <taxon>Gadariae</taxon>
        <taxon>Gadiformes</taxon>
        <taxon>Muraenolepidoidei</taxon>
        <taxon>Muraenolepididae</taxon>
        <taxon>Muraenolepis</taxon>
    </lineage>
</organism>
<accession>A0A9Q0E4V5</accession>
<evidence type="ECO:0000313" key="3">
    <source>
        <dbReference type="Proteomes" id="UP001148018"/>
    </source>
</evidence>
<evidence type="ECO:0000313" key="2">
    <source>
        <dbReference type="EMBL" id="KAJ3600074.1"/>
    </source>
</evidence>
<gene>
    <name evidence="2" type="ORF">NHX12_034026</name>
</gene>
<keyword evidence="3" id="KW-1185">Reference proteome</keyword>
<feature type="region of interest" description="Disordered" evidence="1">
    <location>
        <begin position="1"/>
        <end position="62"/>
    </location>
</feature>
<feature type="non-terminal residue" evidence="2">
    <location>
        <position position="1"/>
    </location>
</feature>
<proteinExistence type="predicted"/>
<sequence length="85" mass="9471">EPCSLPPIGWEPGARGPRPRSNTAAVVAVYRTTDDGGGNREACRDHPEDWDKEDWDKEPGSQRKVTGFRFITATRGLSRDGTREM</sequence>
<dbReference type="EMBL" id="JANIIK010000048">
    <property type="protein sequence ID" value="KAJ3600074.1"/>
    <property type="molecule type" value="Genomic_DNA"/>
</dbReference>
<reference evidence="2" key="1">
    <citation type="submission" date="2022-07" db="EMBL/GenBank/DDBJ databases">
        <title>Chromosome-level genome of Muraenolepis orangiensis.</title>
        <authorList>
            <person name="Kim J."/>
        </authorList>
    </citation>
    <scope>NUCLEOTIDE SEQUENCE</scope>
    <source>
        <strain evidence="2">KU_S4_2022</strain>
        <tissue evidence="2">Muscle</tissue>
    </source>
</reference>